<sequence length="237" mass="26415">MNHIVKSYDRDLEEVLGEVTAMGRLVREQLVKAADALEKLDADEARSVMTRDAEVNGYEVSVDAKIESVFARRQPAARDLRTLIGMSRVSVDFERMGDEIRNMAGSVLELKGLDDSLLENRSAIIMAVNTVAHMIDDSILALSRLDTNLAREVIARDRLVDDVYRTTLRSLIVHMMQDPSSTEGAIALTWIGRSLERTGDHVKNVCEAVIYIEEGADVRHEFYTGKMESCRNGSAEG</sequence>
<comment type="caution">
    <text evidence="10">The sequence shown here is derived from an EMBL/GenBank/DDBJ whole genome shotgun (WGS) entry which is preliminary data.</text>
</comment>
<dbReference type="Proteomes" id="UP000005835">
    <property type="component" value="Unassembled WGS sequence"/>
</dbReference>
<accession>K1JWF2</accession>
<evidence type="ECO:0000256" key="4">
    <source>
        <dbReference type="ARBA" id="ARBA00022448"/>
    </source>
</evidence>
<dbReference type="PATRIC" id="fig|742823.3.peg.322"/>
<comment type="subunit">
    <text evidence="3 8">Homodimer.</text>
</comment>
<dbReference type="GO" id="GO:0006817">
    <property type="term" value="P:phosphate ion transport"/>
    <property type="evidence" value="ECO:0007669"/>
    <property type="project" value="UniProtKB-KW"/>
</dbReference>
<keyword evidence="5 8" id="KW-0963">Cytoplasm</keyword>
<evidence type="ECO:0000256" key="2">
    <source>
        <dbReference type="ARBA" id="ARBA00008107"/>
    </source>
</evidence>
<evidence type="ECO:0000256" key="1">
    <source>
        <dbReference type="ARBA" id="ARBA00004496"/>
    </source>
</evidence>
<dbReference type="HOGENOM" id="CLU_078518_2_1_4"/>
<reference evidence="10 11" key="1">
    <citation type="submission" date="2012-05" db="EMBL/GenBank/DDBJ databases">
        <title>The Genome Sequence of Sutterella wadsworthensis 2_1_59BFAA.</title>
        <authorList>
            <consortium name="The Broad Institute Genome Sequencing Platform"/>
            <person name="Earl A."/>
            <person name="Ward D."/>
            <person name="Feldgarden M."/>
            <person name="Gevers D."/>
            <person name="Daigneault M."/>
            <person name="Strauss J."/>
            <person name="Allen-Vercoe E."/>
            <person name="Walker B."/>
            <person name="Young S.K."/>
            <person name="Zeng Q."/>
            <person name="Gargeya S."/>
            <person name="Fitzgerald M."/>
            <person name="Haas B."/>
            <person name="Abouelleil A."/>
            <person name="Alvarado L."/>
            <person name="Arachchi H.M."/>
            <person name="Berlin A.M."/>
            <person name="Chapman S.B."/>
            <person name="Goldberg J."/>
            <person name="Griggs A."/>
            <person name="Gujja S."/>
            <person name="Hansen M."/>
            <person name="Howarth C."/>
            <person name="Imamovic A."/>
            <person name="Larimer J."/>
            <person name="McCowen C."/>
            <person name="Montmayeur A."/>
            <person name="Murphy C."/>
            <person name="Neiman D."/>
            <person name="Pearson M."/>
            <person name="Priest M."/>
            <person name="Roberts A."/>
            <person name="Saif S."/>
            <person name="Shea T."/>
            <person name="Sisk P."/>
            <person name="Sykes S."/>
            <person name="Wortman J."/>
            <person name="Nusbaum C."/>
            <person name="Birren B."/>
        </authorList>
    </citation>
    <scope>NUCLEOTIDE SEQUENCE [LARGE SCALE GENOMIC DNA]</scope>
    <source>
        <strain evidence="10 11">2_1_59BFAA</strain>
    </source>
</reference>
<dbReference type="SUPFAM" id="SSF109755">
    <property type="entry name" value="PhoU-like"/>
    <property type="match status" value="1"/>
</dbReference>
<proteinExistence type="inferred from homology"/>
<keyword evidence="4 8" id="KW-0813">Transport</keyword>
<dbReference type="STRING" id="742823.HMPREF9465_00326"/>
<evidence type="ECO:0000313" key="11">
    <source>
        <dbReference type="Proteomes" id="UP000005835"/>
    </source>
</evidence>
<evidence type="ECO:0000313" key="10">
    <source>
        <dbReference type="EMBL" id="EKB32032.1"/>
    </source>
</evidence>
<evidence type="ECO:0000259" key="9">
    <source>
        <dbReference type="Pfam" id="PF01895"/>
    </source>
</evidence>
<dbReference type="AlphaFoldDB" id="K1JWF2"/>
<feature type="domain" description="PhoU" evidence="9">
    <location>
        <begin position="20"/>
        <end position="105"/>
    </location>
</feature>
<evidence type="ECO:0000256" key="7">
    <source>
        <dbReference type="ARBA" id="ARBA00056181"/>
    </source>
</evidence>
<organism evidence="10 11">
    <name type="scientific">Sutterella wadsworthensis 2_1_59BFAA</name>
    <dbReference type="NCBI Taxonomy" id="742823"/>
    <lineage>
        <taxon>Bacteria</taxon>
        <taxon>Pseudomonadati</taxon>
        <taxon>Pseudomonadota</taxon>
        <taxon>Betaproteobacteria</taxon>
        <taxon>Burkholderiales</taxon>
        <taxon>Sutterellaceae</taxon>
        <taxon>Sutterella</taxon>
    </lineage>
</organism>
<dbReference type="OrthoDB" id="9814256at2"/>
<dbReference type="GO" id="GO:0045936">
    <property type="term" value="P:negative regulation of phosphate metabolic process"/>
    <property type="evidence" value="ECO:0007669"/>
    <property type="project" value="InterPro"/>
</dbReference>
<dbReference type="Pfam" id="PF01895">
    <property type="entry name" value="PhoU"/>
    <property type="match status" value="2"/>
</dbReference>
<feature type="domain" description="PhoU" evidence="9">
    <location>
        <begin position="129"/>
        <end position="209"/>
    </location>
</feature>
<dbReference type="FunFam" id="1.20.58.220:FF:000004">
    <property type="entry name" value="Phosphate-specific transport system accessory protein PhoU"/>
    <property type="match status" value="1"/>
</dbReference>
<comment type="function">
    <text evidence="7 8">Plays a role in the regulation of phosphate uptake.</text>
</comment>
<evidence type="ECO:0000256" key="5">
    <source>
        <dbReference type="ARBA" id="ARBA00022490"/>
    </source>
</evidence>
<dbReference type="eggNOG" id="COG0704">
    <property type="taxonomic scope" value="Bacteria"/>
</dbReference>
<dbReference type="GO" id="GO:0005737">
    <property type="term" value="C:cytoplasm"/>
    <property type="evidence" value="ECO:0007669"/>
    <property type="project" value="UniProtKB-SubCell"/>
</dbReference>
<dbReference type="PANTHER" id="PTHR42930:SF3">
    <property type="entry name" value="PHOSPHATE-SPECIFIC TRANSPORT SYSTEM ACCESSORY PROTEIN PHOU"/>
    <property type="match status" value="1"/>
</dbReference>
<dbReference type="PIRSF" id="PIRSF003107">
    <property type="entry name" value="PhoU"/>
    <property type="match status" value="1"/>
</dbReference>
<dbReference type="EMBL" id="ADMG01000010">
    <property type="protein sequence ID" value="EKB32032.1"/>
    <property type="molecule type" value="Genomic_DNA"/>
</dbReference>
<dbReference type="InterPro" id="IPR038078">
    <property type="entry name" value="PhoU-like_sf"/>
</dbReference>
<dbReference type="NCBIfam" id="TIGR02135">
    <property type="entry name" value="phoU_full"/>
    <property type="match status" value="1"/>
</dbReference>
<keyword evidence="11" id="KW-1185">Reference proteome</keyword>
<comment type="subcellular location">
    <subcellularLocation>
        <location evidence="1 8">Cytoplasm</location>
    </subcellularLocation>
</comment>
<keyword evidence="6 8" id="KW-0592">Phosphate transport</keyword>
<dbReference type="InterPro" id="IPR026022">
    <property type="entry name" value="PhoU_dom"/>
</dbReference>
<comment type="similarity">
    <text evidence="2 8">Belongs to the PhoU family.</text>
</comment>
<dbReference type="PANTHER" id="PTHR42930">
    <property type="entry name" value="PHOSPHATE-SPECIFIC TRANSPORT SYSTEM ACCESSORY PROTEIN PHOU"/>
    <property type="match status" value="1"/>
</dbReference>
<gene>
    <name evidence="10" type="ORF">HMPREF9465_00326</name>
</gene>
<evidence type="ECO:0000256" key="8">
    <source>
        <dbReference type="PIRNR" id="PIRNR003107"/>
    </source>
</evidence>
<dbReference type="InterPro" id="IPR028366">
    <property type="entry name" value="PhoU"/>
</dbReference>
<evidence type="ECO:0000256" key="6">
    <source>
        <dbReference type="ARBA" id="ARBA00022592"/>
    </source>
</evidence>
<dbReference type="GO" id="GO:0030643">
    <property type="term" value="P:intracellular phosphate ion homeostasis"/>
    <property type="evidence" value="ECO:0007669"/>
    <property type="project" value="InterPro"/>
</dbReference>
<protein>
    <recommendedName>
        <fullName evidence="8">Phosphate-specific transport system accessory protein PhoU</fullName>
    </recommendedName>
</protein>
<evidence type="ECO:0000256" key="3">
    <source>
        <dbReference type="ARBA" id="ARBA00011738"/>
    </source>
</evidence>
<dbReference type="RefSeq" id="WP_005433473.1">
    <property type="nucleotide sequence ID" value="NZ_JH815513.1"/>
</dbReference>
<name>K1JWF2_9BURK</name>
<dbReference type="Gene3D" id="1.20.58.220">
    <property type="entry name" value="Phosphate transport system protein phou homolog 2, domain 2"/>
    <property type="match status" value="2"/>
</dbReference>